<keyword evidence="1" id="KW-0472">Membrane</keyword>
<keyword evidence="3" id="KW-1185">Reference proteome</keyword>
<name>B1Y9P7_PYRNV</name>
<evidence type="ECO:0000256" key="1">
    <source>
        <dbReference type="SAM" id="Phobius"/>
    </source>
</evidence>
<gene>
    <name evidence="2" type="ordered locus">Tneu_0011</name>
</gene>
<sequence length="54" mass="5789">MFIHMVAVYGAVVLAMGAIGGEPELVALGLTMLLLGNMHRLGKALSRQRKRIIA</sequence>
<proteinExistence type="predicted"/>
<dbReference type="KEGG" id="tne:Tneu_0011"/>
<protein>
    <submittedName>
        <fullName evidence="2">Uncharacterized protein</fullName>
    </submittedName>
</protein>
<evidence type="ECO:0000313" key="2">
    <source>
        <dbReference type="EMBL" id="ACB38969.1"/>
    </source>
</evidence>
<dbReference type="eggNOG" id="arCOG07002">
    <property type="taxonomic scope" value="Archaea"/>
</dbReference>
<evidence type="ECO:0000313" key="3">
    <source>
        <dbReference type="Proteomes" id="UP000001694"/>
    </source>
</evidence>
<dbReference type="GeneID" id="58787319"/>
<dbReference type="RefSeq" id="WP_012349391.1">
    <property type="nucleotide sequence ID" value="NC_010525.1"/>
</dbReference>
<feature type="transmembrane region" description="Helical" evidence="1">
    <location>
        <begin position="6"/>
        <end position="35"/>
    </location>
</feature>
<keyword evidence="1" id="KW-1133">Transmembrane helix</keyword>
<reference evidence="2" key="1">
    <citation type="submission" date="2008-03" db="EMBL/GenBank/DDBJ databases">
        <title>Complete sequence of Thermoproteus neutrophilus V24Sta.</title>
        <authorList>
            <consortium name="US DOE Joint Genome Institute"/>
            <person name="Copeland A."/>
            <person name="Lucas S."/>
            <person name="Lapidus A."/>
            <person name="Glavina del Rio T."/>
            <person name="Dalin E."/>
            <person name="Tice H."/>
            <person name="Bruce D."/>
            <person name="Goodwin L."/>
            <person name="Pitluck S."/>
            <person name="Sims D."/>
            <person name="Brettin T."/>
            <person name="Detter J.C."/>
            <person name="Han C."/>
            <person name="Kuske C.R."/>
            <person name="Schmutz J."/>
            <person name="Larimer F."/>
            <person name="Land M."/>
            <person name="Hauser L."/>
            <person name="Kyrpides N."/>
            <person name="Mikhailova N."/>
            <person name="Biddle J.F."/>
            <person name="Zhang Z."/>
            <person name="Fitz-Gibbon S.T."/>
            <person name="Lowe T.M."/>
            <person name="Saltikov C."/>
            <person name="House C.H."/>
            <person name="Richardson P."/>
        </authorList>
    </citation>
    <scope>NUCLEOTIDE SEQUENCE [LARGE SCALE GENOMIC DNA]</scope>
    <source>
        <strain evidence="2">V24Sta</strain>
    </source>
</reference>
<organism evidence="2 3">
    <name type="scientific">Pyrobaculum neutrophilum (strain DSM 2338 / JCM 9278 / NBRC 100436 / V24Sta)</name>
    <name type="common">Thermoproteus neutrophilus</name>
    <dbReference type="NCBI Taxonomy" id="444157"/>
    <lineage>
        <taxon>Archaea</taxon>
        <taxon>Thermoproteota</taxon>
        <taxon>Thermoprotei</taxon>
        <taxon>Thermoproteales</taxon>
        <taxon>Thermoproteaceae</taxon>
        <taxon>Pyrobaculum</taxon>
    </lineage>
</organism>
<accession>B1Y9P7</accession>
<keyword evidence="1" id="KW-0812">Transmembrane</keyword>
<dbReference type="HOGENOM" id="CLU_208842_0_0_2"/>
<dbReference type="Proteomes" id="UP000001694">
    <property type="component" value="Chromosome"/>
</dbReference>
<dbReference type="EMBL" id="CP001014">
    <property type="protein sequence ID" value="ACB38969.1"/>
    <property type="molecule type" value="Genomic_DNA"/>
</dbReference>
<dbReference type="AlphaFoldDB" id="B1Y9P7"/>